<evidence type="ECO:0000256" key="7">
    <source>
        <dbReference type="SAM" id="MobiDB-lite"/>
    </source>
</evidence>
<dbReference type="InterPro" id="IPR019927">
    <property type="entry name" value="Ribosomal_uL3_bac/org-type"/>
</dbReference>
<keyword evidence="3" id="KW-0694">RNA-binding</keyword>
<comment type="caution">
    <text evidence="8">The sequence shown here is derived from an EMBL/GenBank/DDBJ whole genome shotgun (WGS) entry which is preliminary data.</text>
</comment>
<proteinExistence type="inferred from homology"/>
<dbReference type="InterPro" id="IPR009000">
    <property type="entry name" value="Transl_B-barrel_sf"/>
</dbReference>
<dbReference type="EMBL" id="PCWO01000015">
    <property type="protein sequence ID" value="PIR05072.1"/>
    <property type="molecule type" value="Genomic_DNA"/>
</dbReference>
<sequence length="187" mass="20380">MTFILGKKLKMTQIWKDKTVIPVTVIKATPNEVNIIRTKEKNGYNAIQLKMKAPIGKKEVLREFRVESTDLIKAKDNIDVSIFTEGDMVKVTGVSKGKGFQGVVKRHGFSGGPKSHGQKHSHRAPGSIGAGGVQKVFKGLRMAGRTGSETVSVKNLKVVSINKELGEIMVRGAVPGHKNNLLKIVKI</sequence>
<dbReference type="NCBIfam" id="TIGR03625">
    <property type="entry name" value="L3_bact"/>
    <property type="match status" value="1"/>
</dbReference>
<evidence type="ECO:0000256" key="1">
    <source>
        <dbReference type="ARBA" id="ARBA00006540"/>
    </source>
</evidence>
<evidence type="ECO:0000256" key="5">
    <source>
        <dbReference type="ARBA" id="ARBA00023274"/>
    </source>
</evidence>
<evidence type="ECO:0000313" key="8">
    <source>
        <dbReference type="EMBL" id="PIR05072.1"/>
    </source>
</evidence>
<evidence type="ECO:0000256" key="6">
    <source>
        <dbReference type="NCBIfam" id="TIGR03625"/>
    </source>
</evidence>
<dbReference type="GO" id="GO:0006412">
    <property type="term" value="P:translation"/>
    <property type="evidence" value="ECO:0007669"/>
    <property type="project" value="UniProtKB-UniRule"/>
</dbReference>
<keyword evidence="4 8" id="KW-0689">Ribosomal protein</keyword>
<protein>
    <recommendedName>
        <fullName evidence="6">50S ribosomal protein L3</fullName>
    </recommendedName>
</protein>
<name>A0A2H0N848_9BACT</name>
<evidence type="ECO:0000313" key="9">
    <source>
        <dbReference type="Proteomes" id="UP000229893"/>
    </source>
</evidence>
<organism evidence="8 9">
    <name type="scientific">Candidatus Liptonbacteria bacterium CG11_big_fil_rev_8_21_14_0_20_35_14</name>
    <dbReference type="NCBI Taxonomy" id="1974634"/>
    <lineage>
        <taxon>Bacteria</taxon>
        <taxon>Candidatus Liptoniibacteriota</taxon>
    </lineage>
</organism>
<dbReference type="Pfam" id="PF00297">
    <property type="entry name" value="Ribosomal_L3"/>
    <property type="match status" value="1"/>
</dbReference>
<keyword evidence="5" id="KW-0687">Ribonucleoprotein</keyword>
<dbReference type="PANTHER" id="PTHR11229:SF16">
    <property type="entry name" value="LARGE RIBOSOMAL SUBUNIT PROTEIN UL3C"/>
    <property type="match status" value="1"/>
</dbReference>
<feature type="region of interest" description="Disordered" evidence="7">
    <location>
        <begin position="109"/>
        <end position="128"/>
    </location>
</feature>
<dbReference type="GO" id="GO:0022625">
    <property type="term" value="C:cytosolic large ribosomal subunit"/>
    <property type="evidence" value="ECO:0007669"/>
    <property type="project" value="TreeGrafter"/>
</dbReference>
<evidence type="ECO:0000256" key="4">
    <source>
        <dbReference type="ARBA" id="ARBA00022980"/>
    </source>
</evidence>
<keyword evidence="2" id="KW-0699">rRNA-binding</keyword>
<accession>A0A2H0N848</accession>
<dbReference type="GO" id="GO:0003735">
    <property type="term" value="F:structural constituent of ribosome"/>
    <property type="evidence" value="ECO:0007669"/>
    <property type="project" value="UniProtKB-UniRule"/>
</dbReference>
<dbReference type="InterPro" id="IPR000597">
    <property type="entry name" value="Ribosomal_uL3"/>
</dbReference>
<reference evidence="8 9" key="1">
    <citation type="submission" date="2017-09" db="EMBL/GenBank/DDBJ databases">
        <title>Depth-based differentiation of microbial function through sediment-hosted aquifers and enrichment of novel symbionts in the deep terrestrial subsurface.</title>
        <authorList>
            <person name="Probst A.J."/>
            <person name="Ladd B."/>
            <person name="Jarett J.K."/>
            <person name="Geller-Mcgrath D.E."/>
            <person name="Sieber C.M."/>
            <person name="Emerson J.B."/>
            <person name="Anantharaman K."/>
            <person name="Thomas B.C."/>
            <person name="Malmstrom R."/>
            <person name="Stieglmeier M."/>
            <person name="Klingl A."/>
            <person name="Woyke T."/>
            <person name="Ryan C.M."/>
            <person name="Banfield J.F."/>
        </authorList>
    </citation>
    <scope>NUCLEOTIDE SEQUENCE [LARGE SCALE GENOMIC DNA]</scope>
    <source>
        <strain evidence="8">CG11_big_fil_rev_8_21_14_0_20_35_14</strain>
    </source>
</reference>
<evidence type="ECO:0000256" key="2">
    <source>
        <dbReference type="ARBA" id="ARBA00022730"/>
    </source>
</evidence>
<dbReference type="FunFam" id="2.40.30.10:FF:000004">
    <property type="entry name" value="50S ribosomal protein L3"/>
    <property type="match status" value="1"/>
</dbReference>
<dbReference type="Proteomes" id="UP000229893">
    <property type="component" value="Unassembled WGS sequence"/>
</dbReference>
<dbReference type="SUPFAM" id="SSF50447">
    <property type="entry name" value="Translation proteins"/>
    <property type="match status" value="1"/>
</dbReference>
<evidence type="ECO:0000256" key="3">
    <source>
        <dbReference type="ARBA" id="ARBA00022884"/>
    </source>
</evidence>
<comment type="similarity">
    <text evidence="1">Belongs to the universal ribosomal protein uL3 family.</text>
</comment>
<dbReference type="PANTHER" id="PTHR11229">
    <property type="entry name" value="50S RIBOSOMAL PROTEIN L3"/>
    <property type="match status" value="1"/>
</dbReference>
<dbReference type="AlphaFoldDB" id="A0A2H0N848"/>
<dbReference type="GO" id="GO:0019843">
    <property type="term" value="F:rRNA binding"/>
    <property type="evidence" value="ECO:0007669"/>
    <property type="project" value="UniProtKB-KW"/>
</dbReference>
<gene>
    <name evidence="8" type="primary">rplC</name>
    <name evidence="8" type="ORF">COV57_00930</name>
</gene>
<dbReference type="Gene3D" id="2.40.30.10">
    <property type="entry name" value="Translation factors"/>
    <property type="match status" value="2"/>
</dbReference>